<evidence type="ECO:0000313" key="1">
    <source>
        <dbReference type="EMBL" id="TMP85378.1"/>
    </source>
</evidence>
<comment type="caution">
    <text evidence="1">The sequence shown here is derived from an EMBL/GenBank/DDBJ whole genome shotgun (WGS) entry which is preliminary data.</text>
</comment>
<evidence type="ECO:0000313" key="2">
    <source>
        <dbReference type="Proteomes" id="UP000305874"/>
    </source>
</evidence>
<dbReference type="Proteomes" id="UP000305874">
    <property type="component" value="Unassembled WGS sequence"/>
</dbReference>
<dbReference type="EMBL" id="PNCG01000030">
    <property type="protein sequence ID" value="TMP85378.1"/>
    <property type="molecule type" value="Genomic_DNA"/>
</dbReference>
<dbReference type="AlphaFoldDB" id="A0A5S3YZQ1"/>
<protein>
    <submittedName>
        <fullName evidence="1">Uncharacterized protein</fullName>
    </submittedName>
</protein>
<organism evidence="1 2">
    <name type="scientific">Pseudoalteromonas ruthenica</name>
    <dbReference type="NCBI Taxonomy" id="151081"/>
    <lineage>
        <taxon>Bacteria</taxon>
        <taxon>Pseudomonadati</taxon>
        <taxon>Pseudomonadota</taxon>
        <taxon>Gammaproteobacteria</taxon>
        <taxon>Alteromonadales</taxon>
        <taxon>Pseudoalteromonadaceae</taxon>
        <taxon>Pseudoalteromonas</taxon>
    </lineage>
</organism>
<proteinExistence type="predicted"/>
<gene>
    <name evidence="1" type="ORF">CWC05_18790</name>
</gene>
<reference evidence="2" key="2">
    <citation type="submission" date="2019-06" db="EMBL/GenBank/DDBJ databases">
        <title>Co-occurence of chitin degradation, pigmentation and bioactivity in marine Pseudoalteromonas.</title>
        <authorList>
            <person name="Sonnenschein E.C."/>
            <person name="Bech P.K."/>
        </authorList>
    </citation>
    <scope>NUCLEOTIDE SEQUENCE [LARGE SCALE GENOMIC DNA]</scope>
    <source>
        <strain evidence="2">S2897</strain>
    </source>
</reference>
<name>A0A5S3YZQ1_9GAMM</name>
<reference evidence="1 2" key="1">
    <citation type="submission" date="2017-12" db="EMBL/GenBank/DDBJ databases">
        <authorList>
            <person name="Paulsen S."/>
            <person name="Gram L.K."/>
        </authorList>
    </citation>
    <scope>NUCLEOTIDE SEQUENCE [LARGE SCALE GENOMIC DNA]</scope>
    <source>
        <strain evidence="1 2">S2897</strain>
    </source>
</reference>
<sequence>MLSMLLWSKVIKNQPKLLKQQHYVLKMSKRAVQGKKMFDLVRANHYYAPRCQRGVSKESSMMHQVSAISAVW</sequence>
<accession>A0A5S3YZQ1</accession>